<dbReference type="EMBL" id="KK365435">
    <property type="protein sequence ID" value="KCZ79021.1"/>
    <property type="molecule type" value="Genomic_DNA"/>
</dbReference>
<protein>
    <recommendedName>
        <fullName evidence="8">Peptidase M48 domain-containing protein</fullName>
    </recommendedName>
</protein>
<dbReference type="InterPro" id="IPR001915">
    <property type="entry name" value="Peptidase_M48"/>
</dbReference>
<organism evidence="9 10">
    <name type="scientific">Anncaliia algerae PRA339</name>
    <dbReference type="NCBI Taxonomy" id="1288291"/>
    <lineage>
        <taxon>Eukaryota</taxon>
        <taxon>Fungi</taxon>
        <taxon>Fungi incertae sedis</taxon>
        <taxon>Microsporidia</taxon>
        <taxon>Tubulinosematoidea</taxon>
        <taxon>Tubulinosematidae</taxon>
        <taxon>Anncaliia</taxon>
    </lineage>
</organism>
<comment type="similarity">
    <text evidence="6">Belongs to the peptidase M48 family.</text>
</comment>
<evidence type="ECO:0000256" key="2">
    <source>
        <dbReference type="ARBA" id="ARBA00022723"/>
    </source>
</evidence>
<dbReference type="AlphaFoldDB" id="A0A059EWD1"/>
<dbReference type="GO" id="GO:0006508">
    <property type="term" value="P:proteolysis"/>
    <property type="evidence" value="ECO:0007669"/>
    <property type="project" value="UniProtKB-KW"/>
</dbReference>
<accession>A0A059EWD1</accession>
<dbReference type="Proteomes" id="UP000030655">
    <property type="component" value="Unassembled WGS sequence"/>
</dbReference>
<feature type="transmembrane region" description="Helical" evidence="7">
    <location>
        <begin position="5"/>
        <end position="24"/>
    </location>
</feature>
<keyword evidence="10" id="KW-1185">Reference proteome</keyword>
<evidence type="ECO:0000256" key="1">
    <source>
        <dbReference type="ARBA" id="ARBA00022670"/>
    </source>
</evidence>
<evidence type="ECO:0000256" key="6">
    <source>
        <dbReference type="RuleBase" id="RU003983"/>
    </source>
</evidence>
<feature type="transmembrane region" description="Helical" evidence="7">
    <location>
        <begin position="67"/>
        <end position="89"/>
    </location>
</feature>
<evidence type="ECO:0000256" key="4">
    <source>
        <dbReference type="ARBA" id="ARBA00022833"/>
    </source>
</evidence>
<dbReference type="Pfam" id="PF01435">
    <property type="entry name" value="Peptidase_M48"/>
    <property type="match status" value="1"/>
</dbReference>
<feature type="domain" description="Peptidase M48" evidence="8">
    <location>
        <begin position="252"/>
        <end position="398"/>
    </location>
</feature>
<gene>
    <name evidence="9" type="ORF">H312_03595</name>
</gene>
<evidence type="ECO:0000256" key="7">
    <source>
        <dbReference type="SAM" id="Phobius"/>
    </source>
</evidence>
<keyword evidence="7" id="KW-1133">Transmembrane helix</keyword>
<keyword evidence="4 6" id="KW-0862">Zinc</keyword>
<feature type="transmembrane region" description="Helical" evidence="7">
    <location>
        <begin position="276"/>
        <end position="297"/>
    </location>
</feature>
<keyword evidence="1 6" id="KW-0645">Protease</keyword>
<reference evidence="10" key="1">
    <citation type="submission" date="2013-02" db="EMBL/GenBank/DDBJ databases">
        <authorList>
            <consortium name="The Broad Institute Genome Sequencing Platform"/>
            <person name="Cuomo C."/>
            <person name="Becnel J."/>
            <person name="Sanscrainte N."/>
            <person name="Walker B."/>
            <person name="Young S.K."/>
            <person name="Zeng Q."/>
            <person name="Gargeya S."/>
            <person name="Fitzgerald M."/>
            <person name="Haas B."/>
            <person name="Abouelleil A."/>
            <person name="Alvarado L."/>
            <person name="Arachchi H.M."/>
            <person name="Berlin A.M."/>
            <person name="Chapman S.B."/>
            <person name="Dewar J."/>
            <person name="Goldberg J."/>
            <person name="Griggs A."/>
            <person name="Gujja S."/>
            <person name="Hansen M."/>
            <person name="Howarth C."/>
            <person name="Imamovic A."/>
            <person name="Larimer J."/>
            <person name="McCowan C."/>
            <person name="Murphy C."/>
            <person name="Neiman D."/>
            <person name="Pearson M."/>
            <person name="Priest M."/>
            <person name="Roberts A."/>
            <person name="Saif S."/>
            <person name="Shea T."/>
            <person name="Sisk P."/>
            <person name="Sykes S."/>
            <person name="Wortman J."/>
            <person name="Nusbaum C."/>
            <person name="Birren B."/>
        </authorList>
    </citation>
    <scope>NUCLEOTIDE SEQUENCE [LARGE SCALE GENOMIC DNA]</scope>
    <source>
        <strain evidence="10">PRA339</strain>
    </source>
</reference>
<keyword evidence="7" id="KW-0812">Transmembrane</keyword>
<reference evidence="9 10" key="2">
    <citation type="submission" date="2014-03" db="EMBL/GenBank/DDBJ databases">
        <title>The Genome Sequence of Anncaliia algerae insect isolate PRA339.</title>
        <authorList>
            <consortium name="The Broad Institute Genome Sequencing Platform"/>
            <consortium name="The Broad Institute Genome Sequencing Center for Infectious Disease"/>
            <person name="Cuomo C."/>
            <person name="Becnel J."/>
            <person name="Sanscrainte N."/>
            <person name="Walker B."/>
            <person name="Young S.K."/>
            <person name="Zeng Q."/>
            <person name="Gargeya S."/>
            <person name="Fitzgerald M."/>
            <person name="Haas B."/>
            <person name="Abouelleil A."/>
            <person name="Alvarado L."/>
            <person name="Arachchi H.M."/>
            <person name="Berlin A.M."/>
            <person name="Chapman S.B."/>
            <person name="Dewar J."/>
            <person name="Goldberg J."/>
            <person name="Griggs A."/>
            <person name="Gujja S."/>
            <person name="Hansen M."/>
            <person name="Howarth C."/>
            <person name="Imamovic A."/>
            <person name="Larimer J."/>
            <person name="McCowan C."/>
            <person name="Murphy C."/>
            <person name="Neiman D."/>
            <person name="Pearson M."/>
            <person name="Priest M."/>
            <person name="Roberts A."/>
            <person name="Saif S."/>
            <person name="Shea T."/>
            <person name="Sisk P."/>
            <person name="Sykes S."/>
            <person name="Wortman J."/>
            <person name="Nusbaum C."/>
            <person name="Birren B."/>
        </authorList>
    </citation>
    <scope>NUCLEOTIDE SEQUENCE [LARGE SCALE GENOMIC DNA]</scope>
    <source>
        <strain evidence="9 10">PRA339</strain>
    </source>
</reference>
<evidence type="ECO:0000256" key="5">
    <source>
        <dbReference type="ARBA" id="ARBA00023049"/>
    </source>
</evidence>
<keyword evidence="2" id="KW-0479">Metal-binding</keyword>
<dbReference type="VEuPathDB" id="MicrosporidiaDB:H312_03595"/>
<dbReference type="GO" id="GO:0004222">
    <property type="term" value="F:metalloendopeptidase activity"/>
    <property type="evidence" value="ECO:0007669"/>
    <property type="project" value="InterPro"/>
</dbReference>
<feature type="transmembrane region" description="Helical" evidence="7">
    <location>
        <begin position="142"/>
        <end position="163"/>
    </location>
</feature>
<keyword evidence="3 6" id="KW-0378">Hydrolase</keyword>
<name>A0A059EWD1_9MICR</name>
<dbReference type="OrthoDB" id="10330605at2759"/>
<evidence type="ECO:0000313" key="9">
    <source>
        <dbReference type="EMBL" id="KCZ79021.1"/>
    </source>
</evidence>
<sequence length="403" mass="47197">MFNYFFIIIVTAFYITNYILNLIYLKNLKHDADVAIDKYIPLRILKKLSTSEKEQLRKSFDNMPGDIIQFIKILLVEVFFVILLNALFLSSNARNLVFKGFAKILKMLKIQDSDHEIFALRIFYFLSLGFTGQRIIKFNFTQFNSLLMGILFVLVFIPCNLYITRNPKKIKIKYILLGLTLYQLFKLFKSMVENQQMISSYKAVPKFLTGEALIEAQRFFGNEIYYIPELNFSCNNFLFFYKTKLVLSGDWSNLNNDEIMGLIGHEIGHGSSIIRMIFITIKMIAINVSLFICFNLIKSLSKCIKPEGIPNNTISSFIFLINLPVVLMVKYFADFFSLQLIEFFADIRSYYIFKNGDLSTGLLKYSLRIEDFVFRPLFYSIFNETHPSTMLRIKILERLKYKV</sequence>
<feature type="transmembrane region" description="Helical" evidence="7">
    <location>
        <begin position="117"/>
        <end position="136"/>
    </location>
</feature>
<dbReference type="HOGENOM" id="CLU_683283_0_0_1"/>
<evidence type="ECO:0000313" key="10">
    <source>
        <dbReference type="Proteomes" id="UP000030655"/>
    </source>
</evidence>
<feature type="transmembrane region" description="Helical" evidence="7">
    <location>
        <begin position="317"/>
        <end position="338"/>
    </location>
</feature>
<comment type="cofactor">
    <cofactor evidence="6">
        <name>Zn(2+)</name>
        <dbReference type="ChEBI" id="CHEBI:29105"/>
    </cofactor>
    <text evidence="6">Binds 1 zinc ion per subunit.</text>
</comment>
<keyword evidence="5 6" id="KW-0482">Metalloprotease</keyword>
<proteinExistence type="inferred from homology"/>
<dbReference type="GO" id="GO:0046872">
    <property type="term" value="F:metal ion binding"/>
    <property type="evidence" value="ECO:0007669"/>
    <property type="project" value="UniProtKB-KW"/>
</dbReference>
<evidence type="ECO:0000259" key="8">
    <source>
        <dbReference type="Pfam" id="PF01435"/>
    </source>
</evidence>
<evidence type="ECO:0000256" key="3">
    <source>
        <dbReference type="ARBA" id="ARBA00022801"/>
    </source>
</evidence>
<keyword evidence="7" id="KW-0472">Membrane</keyword>